<dbReference type="RefSeq" id="WP_106055262.1">
    <property type="nucleotide sequence ID" value="NZ_CALXOB010000043.1"/>
</dbReference>
<organism evidence="1 2">
    <name type="scientific">Victivallis lenta</name>
    <dbReference type="NCBI Taxonomy" id="2606640"/>
    <lineage>
        <taxon>Bacteria</taxon>
        <taxon>Pseudomonadati</taxon>
        <taxon>Lentisphaerota</taxon>
        <taxon>Lentisphaeria</taxon>
        <taxon>Victivallales</taxon>
        <taxon>Victivallaceae</taxon>
        <taxon>Victivallis</taxon>
    </lineage>
</organism>
<keyword evidence="2" id="KW-1185">Reference proteome</keyword>
<sequence>MNMTLVELRSAAEEYFRRHLAREEWKLLPEEVKQSALAGAEADVALYLDRTGIDPENRCECGAVFEQAIHLARKPPCSGPKRRLVSEEISGVGRRAWEYGDTEEPDYAPRALKFMEAARRRNFRIGRG</sequence>
<proteinExistence type="predicted"/>
<evidence type="ECO:0000313" key="2">
    <source>
        <dbReference type="Proteomes" id="UP000435649"/>
    </source>
</evidence>
<reference evidence="1 2" key="1">
    <citation type="submission" date="2019-08" db="EMBL/GenBank/DDBJ databases">
        <title>In-depth cultivation of the pig gut microbiome towards novel bacterial diversity and tailored functional studies.</title>
        <authorList>
            <person name="Wylensek D."/>
            <person name="Hitch T.C.A."/>
            <person name="Clavel T."/>
        </authorList>
    </citation>
    <scope>NUCLEOTIDE SEQUENCE [LARGE SCALE GENOMIC DNA]</scope>
    <source>
        <strain evidence="1 2">BBE-744-WT-12</strain>
    </source>
</reference>
<dbReference type="Proteomes" id="UP000435649">
    <property type="component" value="Unassembled WGS sequence"/>
</dbReference>
<dbReference type="AlphaFoldDB" id="A0A844G1R9"/>
<evidence type="ECO:0000313" key="1">
    <source>
        <dbReference type="EMBL" id="MST97306.1"/>
    </source>
</evidence>
<dbReference type="EMBL" id="VUNS01000009">
    <property type="protein sequence ID" value="MST97306.1"/>
    <property type="molecule type" value="Genomic_DNA"/>
</dbReference>
<protein>
    <submittedName>
        <fullName evidence="1">Uncharacterized protein</fullName>
    </submittedName>
</protein>
<gene>
    <name evidence="1" type="ORF">FYJ85_09660</name>
</gene>
<comment type="caution">
    <text evidence="1">The sequence shown here is derived from an EMBL/GenBank/DDBJ whole genome shotgun (WGS) entry which is preliminary data.</text>
</comment>
<accession>A0A844G1R9</accession>
<name>A0A844G1R9_9BACT</name>